<dbReference type="Proteomes" id="UP001500668">
    <property type="component" value="Unassembled WGS sequence"/>
</dbReference>
<reference evidence="1 2" key="1">
    <citation type="journal article" date="2019" name="Int. J. Syst. Evol. Microbiol.">
        <title>The Global Catalogue of Microorganisms (GCM) 10K type strain sequencing project: providing services to taxonomists for standard genome sequencing and annotation.</title>
        <authorList>
            <consortium name="The Broad Institute Genomics Platform"/>
            <consortium name="The Broad Institute Genome Sequencing Center for Infectious Disease"/>
            <person name="Wu L."/>
            <person name="Ma J."/>
        </authorList>
    </citation>
    <scope>NUCLEOTIDE SEQUENCE [LARGE SCALE GENOMIC DNA]</scope>
    <source>
        <strain evidence="1 2">JCM 5067</strain>
    </source>
</reference>
<organism evidence="1 2">
    <name type="scientific">Streptomyces crystallinus</name>
    <dbReference type="NCBI Taxonomy" id="68191"/>
    <lineage>
        <taxon>Bacteria</taxon>
        <taxon>Bacillati</taxon>
        <taxon>Actinomycetota</taxon>
        <taxon>Actinomycetes</taxon>
        <taxon>Kitasatosporales</taxon>
        <taxon>Streptomycetaceae</taxon>
        <taxon>Streptomyces</taxon>
    </lineage>
</organism>
<evidence type="ECO:0000313" key="2">
    <source>
        <dbReference type="Proteomes" id="UP001500668"/>
    </source>
</evidence>
<evidence type="ECO:0000313" key="1">
    <source>
        <dbReference type="EMBL" id="GAA0611203.1"/>
    </source>
</evidence>
<dbReference type="RefSeq" id="WP_344076157.1">
    <property type="nucleotide sequence ID" value="NZ_BAAACA010000034.1"/>
</dbReference>
<sequence length="396" mass="42715">MELFTLDGQEGPLMDLSTPVGLSSFAQAVAEHLGTACRAPSDVQGRAELVFPDGRVLELVPNRRGTRLVIRAVLPREAASWGIGASITVSARPRPMEGETPEQAAARHTATQIRQRLIPEHLAALAELRKHYAPLDSTLERAERILSSFPDSPHGAVAVGERMIHDSMGLNVRRAVAWWRTPAGPSRAVAPFIADALRRGGLATTEPYGSGYVFFAPPPPDEEAVMRFRLVPVGHRAGVDMVDQYTGACVRTYGDAHWALGVAESAERENEAARAAEVASLDLAGLSEDLIEVEHVRALAVDLAMAGYMPYGLSGVDDAETPCFLICPAPHGAVTVSRLLEPWGSVRPGTRLPAPHHEGEHYDQDLQAYASVLARPGRTVTVAAHEVHVQFDDPTR</sequence>
<gene>
    <name evidence="1" type="ORF">GCM10010394_46250</name>
</gene>
<keyword evidence="2" id="KW-1185">Reference proteome</keyword>
<dbReference type="EMBL" id="BAAACA010000034">
    <property type="protein sequence ID" value="GAA0611203.1"/>
    <property type="molecule type" value="Genomic_DNA"/>
</dbReference>
<accession>A0ABN1GGR4</accession>
<name>A0ABN1GGR4_9ACTN</name>
<proteinExistence type="predicted"/>
<protein>
    <submittedName>
        <fullName evidence="1">Uncharacterized protein</fullName>
    </submittedName>
</protein>
<comment type="caution">
    <text evidence="1">The sequence shown here is derived from an EMBL/GenBank/DDBJ whole genome shotgun (WGS) entry which is preliminary data.</text>
</comment>